<proteinExistence type="predicted"/>
<feature type="compositionally biased region" description="Basic and acidic residues" evidence="1">
    <location>
        <begin position="89"/>
        <end position="98"/>
    </location>
</feature>
<gene>
    <name evidence="2" type="primary">gb22671</name>
    <name evidence="2" type="ORF">PR202_gb22671</name>
</gene>
<feature type="region of interest" description="Disordered" evidence="1">
    <location>
        <begin position="50"/>
        <end position="194"/>
    </location>
</feature>
<reference evidence="2" key="1">
    <citation type="journal article" date="2018" name="DNA Res.">
        <title>Multiple hybrid de novo genome assembly of finger millet, an orphan allotetraploid crop.</title>
        <authorList>
            <person name="Hatakeyama M."/>
            <person name="Aluri S."/>
            <person name="Balachadran M.T."/>
            <person name="Sivarajan S.R."/>
            <person name="Patrignani A."/>
            <person name="Gruter S."/>
            <person name="Poveda L."/>
            <person name="Shimizu-Inatsugi R."/>
            <person name="Baeten J."/>
            <person name="Francoijs K.J."/>
            <person name="Nataraja K.N."/>
            <person name="Reddy Y.A.N."/>
            <person name="Phadnis S."/>
            <person name="Ravikumar R.L."/>
            <person name="Schlapbach R."/>
            <person name="Sreeman S.M."/>
            <person name="Shimizu K.K."/>
        </authorList>
    </citation>
    <scope>NUCLEOTIDE SEQUENCE</scope>
</reference>
<name>A0AAV5FGR9_ELECO</name>
<dbReference type="AlphaFoldDB" id="A0AAV5FGR9"/>
<comment type="caution">
    <text evidence="2">The sequence shown here is derived from an EMBL/GenBank/DDBJ whole genome shotgun (WGS) entry which is preliminary data.</text>
</comment>
<reference evidence="2" key="2">
    <citation type="submission" date="2021-12" db="EMBL/GenBank/DDBJ databases">
        <title>Resequencing data analysis of finger millet.</title>
        <authorList>
            <person name="Hatakeyama M."/>
            <person name="Aluri S."/>
            <person name="Balachadran M.T."/>
            <person name="Sivarajan S.R."/>
            <person name="Poveda L."/>
            <person name="Shimizu-Inatsugi R."/>
            <person name="Schlapbach R."/>
            <person name="Sreeman S.M."/>
            <person name="Shimizu K.K."/>
        </authorList>
    </citation>
    <scope>NUCLEOTIDE SEQUENCE</scope>
</reference>
<feature type="compositionally biased region" description="Basic and acidic residues" evidence="1">
    <location>
        <begin position="106"/>
        <end position="118"/>
    </location>
</feature>
<organism evidence="2 3">
    <name type="scientific">Eleusine coracana subsp. coracana</name>
    <dbReference type="NCBI Taxonomy" id="191504"/>
    <lineage>
        <taxon>Eukaryota</taxon>
        <taxon>Viridiplantae</taxon>
        <taxon>Streptophyta</taxon>
        <taxon>Embryophyta</taxon>
        <taxon>Tracheophyta</taxon>
        <taxon>Spermatophyta</taxon>
        <taxon>Magnoliopsida</taxon>
        <taxon>Liliopsida</taxon>
        <taxon>Poales</taxon>
        <taxon>Poaceae</taxon>
        <taxon>PACMAD clade</taxon>
        <taxon>Chloridoideae</taxon>
        <taxon>Cynodonteae</taxon>
        <taxon>Eleusininae</taxon>
        <taxon>Eleusine</taxon>
    </lineage>
</organism>
<feature type="compositionally biased region" description="Polar residues" evidence="1">
    <location>
        <begin position="53"/>
        <end position="70"/>
    </location>
</feature>
<dbReference type="Proteomes" id="UP001054889">
    <property type="component" value="Unassembled WGS sequence"/>
</dbReference>
<keyword evidence="3" id="KW-1185">Reference proteome</keyword>
<accession>A0AAV5FGR9</accession>
<evidence type="ECO:0000313" key="2">
    <source>
        <dbReference type="EMBL" id="GJN34038.1"/>
    </source>
</evidence>
<dbReference type="EMBL" id="BQKI01000085">
    <property type="protein sequence ID" value="GJN34038.1"/>
    <property type="molecule type" value="Genomic_DNA"/>
</dbReference>
<feature type="compositionally biased region" description="Basic residues" evidence="1">
    <location>
        <begin position="77"/>
        <end position="88"/>
    </location>
</feature>
<feature type="compositionally biased region" description="Polar residues" evidence="1">
    <location>
        <begin position="155"/>
        <end position="171"/>
    </location>
</feature>
<evidence type="ECO:0000313" key="3">
    <source>
        <dbReference type="Proteomes" id="UP001054889"/>
    </source>
</evidence>
<evidence type="ECO:0000256" key="1">
    <source>
        <dbReference type="SAM" id="MobiDB-lite"/>
    </source>
</evidence>
<protein>
    <submittedName>
        <fullName evidence="2">Uncharacterized protein</fullName>
    </submittedName>
</protein>
<sequence>MSASVSNAKLMDRHEISKELQCTADSRLDALPKDQCSPVMNLLEVAKPGSQLEGVSTSCEGNQAPETTSGLEAKERKKDKKDKKRKRDKKDDPEYLEKKRLKKEKKRMEKETARKQQEGEGVPSSEQNIVKPSISRDVSLARPPIPMRSAEPAPAQSSEPQVSSKETTVDTARTAPTPKIRIRVKPLQRRPEGT</sequence>